<sequence>MLARIQTLYLFLAGLLAIASMMFPFWSFSTATLFFITDFTSYPEAGIMQVTSNIAAGIFSPLTAIVAIAAIFLYKKRDLQKKLILLGILLFAGDLLSGLAAAHFMNQYFNCTCITFSHRPEAGLYLLLPEPVLFWLALGGVKKDDKIANAYKRL</sequence>
<dbReference type="InterPro" id="IPR025635">
    <property type="entry name" value="DUF4293"/>
</dbReference>
<reference evidence="2 3" key="2">
    <citation type="submission" date="2006-07" db="EMBL/GenBank/DDBJ databases">
        <title>Sequencing of the draft genome and assembly of Chlorobium ferroxidans DSM 13031.</title>
        <authorList>
            <consortium name="US DOE Joint Genome Institute (JGI-PGF)"/>
            <person name="Copeland A."/>
            <person name="Lucas S."/>
            <person name="Lapidus A."/>
            <person name="Barry K."/>
            <person name="Glavina del Rio T."/>
            <person name="Dalin E."/>
            <person name="Tice H."/>
            <person name="Bruce D."/>
            <person name="Pitluck S."/>
            <person name="Richardson P."/>
        </authorList>
    </citation>
    <scope>NUCLEOTIDE SEQUENCE [LARGE SCALE GENOMIC DNA]</scope>
    <source>
        <strain evidence="2 3">DSM 13031</strain>
    </source>
</reference>
<feature type="transmembrane region" description="Helical" evidence="1">
    <location>
        <begin position="54"/>
        <end position="74"/>
    </location>
</feature>
<comment type="caution">
    <text evidence="2">The sequence shown here is derived from an EMBL/GenBank/DDBJ whole genome shotgun (WGS) entry which is preliminary data.</text>
</comment>
<dbReference type="AlphaFoldDB" id="Q0YQB7"/>
<keyword evidence="1" id="KW-0812">Transmembrane</keyword>
<reference evidence="2 3" key="1">
    <citation type="submission" date="2006-07" db="EMBL/GenBank/DDBJ databases">
        <title>Annotation of the draft genome assembly of Chlorobium ferroxidans DSM 13031.</title>
        <authorList>
            <consortium name="US DOE Joint Genome Institute (JGI-ORNL)"/>
            <person name="Larimer F."/>
            <person name="Land M."/>
            <person name="Hauser L."/>
        </authorList>
    </citation>
    <scope>NUCLEOTIDE SEQUENCE [LARGE SCALE GENOMIC DNA]</scope>
    <source>
        <strain evidence="2 3">DSM 13031</strain>
    </source>
</reference>
<keyword evidence="1" id="KW-0472">Membrane</keyword>
<proteinExistence type="predicted"/>
<gene>
    <name evidence="2" type="ORF">CferDRAFT_1086</name>
</gene>
<organism evidence="2 3">
    <name type="scientific">Chlorobium ferrooxidans DSM 13031</name>
    <dbReference type="NCBI Taxonomy" id="377431"/>
    <lineage>
        <taxon>Bacteria</taxon>
        <taxon>Pseudomonadati</taxon>
        <taxon>Chlorobiota</taxon>
        <taxon>Chlorobiia</taxon>
        <taxon>Chlorobiales</taxon>
        <taxon>Chlorobiaceae</taxon>
        <taxon>Chlorobium/Pelodictyon group</taxon>
        <taxon>Chlorobium</taxon>
    </lineage>
</organism>
<keyword evidence="1" id="KW-1133">Transmembrane helix</keyword>
<keyword evidence="3" id="KW-1185">Reference proteome</keyword>
<evidence type="ECO:0008006" key="4">
    <source>
        <dbReference type="Google" id="ProtNLM"/>
    </source>
</evidence>
<protein>
    <recommendedName>
        <fullName evidence="4">DUF4293 family protein</fullName>
    </recommendedName>
</protein>
<feature type="transmembrane region" description="Helical" evidence="1">
    <location>
        <begin position="83"/>
        <end position="102"/>
    </location>
</feature>
<accession>Q0YQB7</accession>
<dbReference type="Proteomes" id="UP000004162">
    <property type="component" value="Unassembled WGS sequence"/>
</dbReference>
<dbReference type="OrthoDB" id="594989at2"/>
<evidence type="ECO:0000256" key="1">
    <source>
        <dbReference type="SAM" id="Phobius"/>
    </source>
</evidence>
<evidence type="ECO:0000313" key="3">
    <source>
        <dbReference type="Proteomes" id="UP000004162"/>
    </source>
</evidence>
<dbReference type="RefSeq" id="WP_006366878.1">
    <property type="nucleotide sequence ID" value="NZ_AASE01000018.1"/>
</dbReference>
<name>Q0YQB7_9CHLB</name>
<feature type="transmembrane region" description="Helical" evidence="1">
    <location>
        <begin position="122"/>
        <end position="141"/>
    </location>
</feature>
<feature type="transmembrane region" description="Helical" evidence="1">
    <location>
        <begin position="7"/>
        <end position="34"/>
    </location>
</feature>
<evidence type="ECO:0000313" key="2">
    <source>
        <dbReference type="EMBL" id="EAT58510.1"/>
    </source>
</evidence>
<dbReference type="EMBL" id="AASE01000018">
    <property type="protein sequence ID" value="EAT58510.1"/>
    <property type="molecule type" value="Genomic_DNA"/>
</dbReference>
<dbReference type="Pfam" id="PF14126">
    <property type="entry name" value="DUF4293"/>
    <property type="match status" value="1"/>
</dbReference>